<protein>
    <submittedName>
        <fullName evidence="1">Uncharacterized protein</fullName>
    </submittedName>
</protein>
<reference evidence="1 2" key="1">
    <citation type="submission" date="2016-09" db="EMBL/GenBank/DDBJ databases">
        <title>Extensive genetic diversity and differential bi-allelic expression allows diatom success in the polar Southern Ocean.</title>
        <authorList>
            <consortium name="DOE Joint Genome Institute"/>
            <person name="Mock T."/>
            <person name="Otillar R.P."/>
            <person name="Strauss J."/>
            <person name="Dupont C."/>
            <person name="Frickenhaus S."/>
            <person name="Maumus F."/>
            <person name="Mcmullan M."/>
            <person name="Sanges R."/>
            <person name="Schmutz J."/>
            <person name="Toseland A."/>
            <person name="Valas R."/>
            <person name="Veluchamy A."/>
            <person name="Ward B.J."/>
            <person name="Allen A."/>
            <person name="Barry K."/>
            <person name="Falciatore A."/>
            <person name="Ferrante M."/>
            <person name="Fortunato A.E."/>
            <person name="Gloeckner G."/>
            <person name="Gruber A."/>
            <person name="Hipkin R."/>
            <person name="Janech M."/>
            <person name="Kroth P."/>
            <person name="Leese F."/>
            <person name="Lindquist E."/>
            <person name="Lyon B.R."/>
            <person name="Martin J."/>
            <person name="Mayer C."/>
            <person name="Parker M."/>
            <person name="Quesneville H."/>
            <person name="Raymond J."/>
            <person name="Uhlig C."/>
            <person name="Valentin K.U."/>
            <person name="Worden A.Z."/>
            <person name="Armbrust E.V."/>
            <person name="Bowler C."/>
            <person name="Green B."/>
            <person name="Moulton V."/>
            <person name="Van Oosterhout C."/>
            <person name="Grigoriev I."/>
        </authorList>
    </citation>
    <scope>NUCLEOTIDE SEQUENCE [LARGE SCALE GENOMIC DNA]</scope>
    <source>
        <strain evidence="1 2">CCMP1102</strain>
    </source>
</reference>
<dbReference type="Proteomes" id="UP000095751">
    <property type="component" value="Unassembled WGS sequence"/>
</dbReference>
<dbReference type="InParanoid" id="A0A1E7F7P2"/>
<keyword evidence="2" id="KW-1185">Reference proteome</keyword>
<sequence>MKYSKHLVPLYIKQHRNGRDAASKLLPALEKVASSKNYVEVRASLFSNELELLYGFNMEDVPSIMFSIAQAKARACKNGKILQNPGVLDMITPYVIPWMSVMGVAKVILPGVDGTNYFVVNAAPKAKVDSEIAEECKSACALIQDGNILHLPWIDLCTNKLVERYLTFLSGSLISI</sequence>
<organism evidence="1 2">
    <name type="scientific">Fragilariopsis cylindrus CCMP1102</name>
    <dbReference type="NCBI Taxonomy" id="635003"/>
    <lineage>
        <taxon>Eukaryota</taxon>
        <taxon>Sar</taxon>
        <taxon>Stramenopiles</taxon>
        <taxon>Ochrophyta</taxon>
        <taxon>Bacillariophyta</taxon>
        <taxon>Bacillariophyceae</taxon>
        <taxon>Bacillariophycidae</taxon>
        <taxon>Bacillariales</taxon>
        <taxon>Bacillariaceae</taxon>
        <taxon>Fragilariopsis</taxon>
    </lineage>
</organism>
<evidence type="ECO:0000313" key="2">
    <source>
        <dbReference type="Proteomes" id="UP000095751"/>
    </source>
</evidence>
<gene>
    <name evidence="1" type="ORF">FRACYDRAFT_240712</name>
</gene>
<dbReference type="AlphaFoldDB" id="A0A1E7F7P2"/>
<dbReference type="KEGG" id="fcy:FRACYDRAFT_240712"/>
<proteinExistence type="predicted"/>
<evidence type="ECO:0000313" key="1">
    <source>
        <dbReference type="EMBL" id="OEU14180.1"/>
    </source>
</evidence>
<dbReference type="EMBL" id="KV784360">
    <property type="protein sequence ID" value="OEU14180.1"/>
    <property type="molecule type" value="Genomic_DNA"/>
</dbReference>
<name>A0A1E7F7P2_9STRA</name>
<accession>A0A1E7F7P2</accession>